<dbReference type="FunFam" id="2.40.50.100:FF:000020">
    <property type="entry name" value="50S ribosomal protein L27"/>
    <property type="match status" value="1"/>
</dbReference>
<dbReference type="PANTHER" id="PTHR15893">
    <property type="entry name" value="RIBOSOMAL PROTEIN L27"/>
    <property type="match status" value="1"/>
</dbReference>
<dbReference type="NCBIfam" id="TIGR00062">
    <property type="entry name" value="L27"/>
    <property type="match status" value="1"/>
</dbReference>
<evidence type="ECO:0000313" key="7">
    <source>
        <dbReference type="EMBL" id="PIR88653.1"/>
    </source>
</evidence>
<keyword evidence="3" id="KW-0687">Ribonucleoprotein</keyword>
<evidence type="ECO:0000256" key="3">
    <source>
        <dbReference type="ARBA" id="ARBA00023274"/>
    </source>
</evidence>
<sequence>MAHTKSAGSTKLGRDSASKRLGVKINHNQAVKAGQIILRQRGTRYLLGKNVKKGKDDTIYAAINGVVQFKDSRRKRFDGSMRKGKMISVLVK</sequence>
<evidence type="ECO:0000256" key="5">
    <source>
        <dbReference type="ARBA" id="ARBA00035477"/>
    </source>
</evidence>
<comment type="caution">
    <text evidence="7">The sequence shown here is derived from an EMBL/GenBank/DDBJ whole genome shotgun (WGS) entry which is preliminary data.</text>
</comment>
<dbReference type="SUPFAM" id="SSF110324">
    <property type="entry name" value="Ribosomal L27 protein-like"/>
    <property type="match status" value="1"/>
</dbReference>
<dbReference type="InterPro" id="IPR001684">
    <property type="entry name" value="Ribosomal_bL27"/>
</dbReference>
<evidence type="ECO:0000256" key="4">
    <source>
        <dbReference type="ARBA" id="ARBA00035175"/>
    </source>
</evidence>
<evidence type="ECO:0000256" key="2">
    <source>
        <dbReference type="ARBA" id="ARBA00022980"/>
    </source>
</evidence>
<dbReference type="PANTHER" id="PTHR15893:SF0">
    <property type="entry name" value="LARGE RIBOSOMAL SUBUNIT PROTEIN BL27M"/>
    <property type="match status" value="1"/>
</dbReference>
<dbReference type="GO" id="GO:1990904">
    <property type="term" value="C:ribonucleoprotein complex"/>
    <property type="evidence" value="ECO:0007669"/>
    <property type="project" value="UniProtKB-KW"/>
</dbReference>
<dbReference type="PRINTS" id="PR00063">
    <property type="entry name" value="RIBOSOMALL27"/>
</dbReference>
<accession>A0A2H0UQI1</accession>
<dbReference type="GO" id="GO:0006412">
    <property type="term" value="P:translation"/>
    <property type="evidence" value="ECO:0007669"/>
    <property type="project" value="InterPro"/>
</dbReference>
<evidence type="ECO:0000313" key="8">
    <source>
        <dbReference type="Proteomes" id="UP000229615"/>
    </source>
</evidence>
<name>A0A2H0UQI1_9BACT</name>
<protein>
    <recommendedName>
        <fullName evidence="4">Large ribosomal subunit protein bL27</fullName>
    </recommendedName>
    <alternativeName>
        <fullName evidence="5">50S ribosomal protein L27</fullName>
    </alternativeName>
</protein>
<dbReference type="EMBL" id="PFBB01000012">
    <property type="protein sequence ID" value="PIR88653.1"/>
    <property type="molecule type" value="Genomic_DNA"/>
</dbReference>
<feature type="region of interest" description="Disordered" evidence="6">
    <location>
        <begin position="1"/>
        <end position="21"/>
    </location>
</feature>
<dbReference type="GO" id="GO:0005840">
    <property type="term" value="C:ribosome"/>
    <property type="evidence" value="ECO:0007669"/>
    <property type="project" value="UniProtKB-KW"/>
</dbReference>
<comment type="similarity">
    <text evidence="1">Belongs to the bacterial ribosomal protein bL27 family.</text>
</comment>
<organism evidence="7 8">
    <name type="scientific">Candidatus Harrisonbacteria bacterium CG10_big_fil_rev_8_21_14_0_10_44_23</name>
    <dbReference type="NCBI Taxonomy" id="1974585"/>
    <lineage>
        <taxon>Bacteria</taxon>
        <taxon>Candidatus Harrisoniibacteriota</taxon>
    </lineage>
</organism>
<dbReference type="PROSITE" id="PS00831">
    <property type="entry name" value="RIBOSOMAL_L27"/>
    <property type="match status" value="1"/>
</dbReference>
<gene>
    <name evidence="7" type="ORF">COU09_01000</name>
</gene>
<dbReference type="InterPro" id="IPR018261">
    <property type="entry name" value="Ribosomal_bL27_CS"/>
</dbReference>
<dbReference type="GO" id="GO:0003735">
    <property type="term" value="F:structural constituent of ribosome"/>
    <property type="evidence" value="ECO:0007669"/>
    <property type="project" value="InterPro"/>
</dbReference>
<proteinExistence type="inferred from homology"/>
<reference evidence="8" key="1">
    <citation type="submission" date="2017-09" db="EMBL/GenBank/DDBJ databases">
        <title>Depth-based differentiation of microbial function through sediment-hosted aquifers and enrichment of novel symbionts in the deep terrestrial subsurface.</title>
        <authorList>
            <person name="Probst A.J."/>
            <person name="Ladd B."/>
            <person name="Jarett J.K."/>
            <person name="Geller-Mcgrath D.E."/>
            <person name="Sieber C.M.K."/>
            <person name="Emerson J.B."/>
            <person name="Anantharaman K."/>
            <person name="Thomas B.C."/>
            <person name="Malmstrom R."/>
            <person name="Stieglmeier M."/>
            <person name="Klingl A."/>
            <person name="Woyke T."/>
            <person name="Ryan C.M."/>
            <person name="Banfield J.F."/>
        </authorList>
    </citation>
    <scope>NUCLEOTIDE SEQUENCE [LARGE SCALE GENOMIC DNA]</scope>
</reference>
<dbReference type="Gene3D" id="2.40.50.100">
    <property type="match status" value="1"/>
</dbReference>
<keyword evidence="2 7" id="KW-0689">Ribosomal protein</keyword>
<dbReference type="Proteomes" id="UP000229615">
    <property type="component" value="Unassembled WGS sequence"/>
</dbReference>
<evidence type="ECO:0000256" key="1">
    <source>
        <dbReference type="ARBA" id="ARBA00010797"/>
    </source>
</evidence>
<evidence type="ECO:0000256" key="6">
    <source>
        <dbReference type="SAM" id="MobiDB-lite"/>
    </source>
</evidence>
<dbReference type="Pfam" id="PF01016">
    <property type="entry name" value="Ribosomal_L27"/>
    <property type="match status" value="1"/>
</dbReference>
<dbReference type="AlphaFoldDB" id="A0A2H0UQI1"/>